<dbReference type="RefSeq" id="WP_087654376.1">
    <property type="nucleotide sequence ID" value="NZ_FCOL02000001.1"/>
</dbReference>
<keyword evidence="4" id="KW-1185">Reference proteome</keyword>
<name>A0A158EZZ4_9BURK</name>
<evidence type="ECO:0000256" key="1">
    <source>
        <dbReference type="SAM" id="Phobius"/>
    </source>
</evidence>
<feature type="transmembrane region" description="Helical" evidence="1">
    <location>
        <begin position="132"/>
        <end position="154"/>
    </location>
</feature>
<keyword evidence="1" id="KW-0812">Transmembrane</keyword>
<protein>
    <recommendedName>
        <fullName evidence="2">DUF4126 domain-containing protein</fullName>
    </recommendedName>
</protein>
<dbReference type="InterPro" id="IPR025196">
    <property type="entry name" value="DUF4126"/>
</dbReference>
<proteinExistence type="predicted"/>
<feature type="transmembrane region" description="Helical" evidence="1">
    <location>
        <begin position="98"/>
        <end position="120"/>
    </location>
</feature>
<dbReference type="OrthoDB" id="9812409at2"/>
<accession>A0A158EZZ4</accession>
<dbReference type="AlphaFoldDB" id="A0A158EZZ4"/>
<keyword evidence="1" id="KW-1133">Transmembrane helix</keyword>
<keyword evidence="1" id="KW-0472">Membrane</keyword>
<reference evidence="3" key="1">
    <citation type="submission" date="2016-01" db="EMBL/GenBank/DDBJ databases">
        <authorList>
            <person name="Peeters C."/>
        </authorList>
    </citation>
    <scope>NUCLEOTIDE SEQUENCE [LARGE SCALE GENOMIC DNA]</scope>
    <source>
        <strain evidence="3">LMG 22937</strain>
    </source>
</reference>
<sequence length="155" mass="15614">MSVYVIALLMGVVAGLRAMTAPAAVSWAAHLGWLPLQGTPLAFLGYAATPWIITVLALLELVTDQLPSTPSRKVPVQFGTRIVVGALCGAALGMPSGVWIGGLVAGIVGAFIGTLGGAKARAALAQSFGRDLPAALIEDVVAIGGAAMLVLSIAR</sequence>
<dbReference type="EMBL" id="FCOL02000001">
    <property type="protein sequence ID" value="SAL13043.1"/>
    <property type="molecule type" value="Genomic_DNA"/>
</dbReference>
<feature type="domain" description="DUF4126" evidence="2">
    <location>
        <begin position="6"/>
        <end position="148"/>
    </location>
</feature>
<gene>
    <name evidence="3" type="ORF">AWB67_00217</name>
</gene>
<feature type="transmembrane region" description="Helical" evidence="1">
    <location>
        <begin position="44"/>
        <end position="62"/>
    </location>
</feature>
<evidence type="ECO:0000313" key="3">
    <source>
        <dbReference type="EMBL" id="SAL13043.1"/>
    </source>
</evidence>
<evidence type="ECO:0000313" key="4">
    <source>
        <dbReference type="Proteomes" id="UP000054925"/>
    </source>
</evidence>
<dbReference type="Proteomes" id="UP000054925">
    <property type="component" value="Unassembled WGS sequence"/>
</dbReference>
<evidence type="ECO:0000259" key="2">
    <source>
        <dbReference type="Pfam" id="PF13548"/>
    </source>
</evidence>
<comment type="caution">
    <text evidence="3">The sequence shown here is derived from an EMBL/GenBank/DDBJ whole genome shotgun (WGS) entry which is preliminary data.</text>
</comment>
<dbReference type="Pfam" id="PF13548">
    <property type="entry name" value="DUF4126"/>
    <property type="match status" value="1"/>
</dbReference>
<organism evidence="3 4">
    <name type="scientific">Caballeronia terrestris</name>
    <dbReference type="NCBI Taxonomy" id="1226301"/>
    <lineage>
        <taxon>Bacteria</taxon>
        <taxon>Pseudomonadati</taxon>
        <taxon>Pseudomonadota</taxon>
        <taxon>Betaproteobacteria</taxon>
        <taxon>Burkholderiales</taxon>
        <taxon>Burkholderiaceae</taxon>
        <taxon>Caballeronia</taxon>
    </lineage>
</organism>